<dbReference type="AlphaFoldDB" id="Q97A13"/>
<name>Q97A13_THEVO</name>
<gene>
    <name evidence="1" type="ORF">TVG1020335</name>
</gene>
<dbReference type="Proteomes" id="UP000001017">
    <property type="component" value="Chromosome"/>
</dbReference>
<reference evidence="1 2" key="2">
    <citation type="journal article" date="2000" name="Proc. Natl. Acad. Sci. U.S.A.">
        <title>Archaeal adaptation to higher temperatures revealed by genomic sequence of Thermoplasma volcanium.</title>
        <authorList>
            <person name="Kawashima T."/>
            <person name="Amano N."/>
            <person name="Koike H."/>
            <person name="Makino S."/>
            <person name="Higuchi S."/>
            <person name="Kawashima-Ohya Y."/>
            <person name="Watanabe K."/>
            <person name="Yamazaki M."/>
            <person name="Kanehori K."/>
            <person name="Kawamoto T."/>
            <person name="Nunoshiba T."/>
            <person name="Yamamoto Y."/>
            <person name="Aramaki H."/>
            <person name="Makino K."/>
            <person name="Suzuki M."/>
        </authorList>
    </citation>
    <scope>NUCLEOTIDE SEQUENCE [LARGE SCALE GENOMIC DNA]</scope>
    <source>
        <strain evidence="2">ATCC 51530 / DSM 4299 / JCM 9571 / NBRC 15438 / GSS1</strain>
    </source>
</reference>
<dbReference type="STRING" id="273116.gene:9381789"/>
<dbReference type="PaxDb" id="273116-14325214"/>
<accession>Q97A13</accession>
<evidence type="ECO:0000313" key="1">
    <source>
        <dbReference type="EMBL" id="BAB60139.1"/>
    </source>
</evidence>
<dbReference type="HOGENOM" id="CLU_2178031_0_0_2"/>
<dbReference type="EMBL" id="BA000011">
    <property type="protein sequence ID" value="BAB60139.1"/>
    <property type="molecule type" value="Genomic_DNA"/>
</dbReference>
<sequence length="109" mass="13324">MHFLTFIKSIYNYRIIIGYVYAIKYIIEGESCFGIFHVRHNKLKRTPRYNMYRLAWTVFVCIVRSWRVVYNNKIARETTVYIERDAIDRCVYLNLRHIISIKNSYCRNN</sequence>
<reference evidence="1 2" key="1">
    <citation type="journal article" date="1999" name="Proc. Jpn. Acad.">
        <title>Determination of the complete genomic DNA sequence of Thermoplasma volvanium GSS1.</title>
        <authorList>
            <person name="Kawashima T."/>
            <person name="Yamamoto Y."/>
            <person name="Aramaki H."/>
            <person name="Nunoshiba T."/>
            <person name="Kawamoto T."/>
            <person name="Watanabe K."/>
            <person name="Yamazaki M."/>
            <person name="Kanehori K."/>
            <person name="Amano N."/>
            <person name="Ohya Y."/>
            <person name="Makino K."/>
            <person name="Suzuki M."/>
        </authorList>
    </citation>
    <scope>NUCLEOTIDE SEQUENCE [LARGE SCALE GENOMIC DNA]</scope>
    <source>
        <strain evidence="2">ATCC 51530 / DSM 4299 / JCM 9571 / NBRC 15438 / GSS1</strain>
    </source>
</reference>
<proteinExistence type="predicted"/>
<keyword evidence="2" id="KW-1185">Reference proteome</keyword>
<protein>
    <submittedName>
        <fullName evidence="1">TVG1020335 protein</fullName>
    </submittedName>
</protein>
<organism evidence="1 2">
    <name type="scientific">Thermoplasma volcanium (strain ATCC 51530 / DSM 4299 / JCM 9571 / NBRC 15438 / GSS1)</name>
    <dbReference type="NCBI Taxonomy" id="273116"/>
    <lineage>
        <taxon>Archaea</taxon>
        <taxon>Methanobacteriati</taxon>
        <taxon>Thermoplasmatota</taxon>
        <taxon>Thermoplasmata</taxon>
        <taxon>Thermoplasmatales</taxon>
        <taxon>Thermoplasmataceae</taxon>
        <taxon>Thermoplasma</taxon>
    </lineage>
</organism>
<evidence type="ECO:0000313" key="2">
    <source>
        <dbReference type="Proteomes" id="UP000001017"/>
    </source>
</evidence>
<dbReference type="KEGG" id="tvo:TVG1020335"/>